<gene>
    <name evidence="1" type="ORF">BJP37_21870</name>
</gene>
<proteinExistence type="predicted"/>
<accession>A0A1U7N5Q0</accession>
<evidence type="ECO:0000313" key="2">
    <source>
        <dbReference type="Proteomes" id="UP000186657"/>
    </source>
</evidence>
<organism evidence="1 2">
    <name type="scientific">Moorena bouillonii PNG</name>
    <dbReference type="NCBI Taxonomy" id="568701"/>
    <lineage>
        <taxon>Bacteria</taxon>
        <taxon>Bacillati</taxon>
        <taxon>Cyanobacteriota</taxon>
        <taxon>Cyanophyceae</taxon>
        <taxon>Coleofasciculales</taxon>
        <taxon>Coleofasciculaceae</taxon>
        <taxon>Moorena</taxon>
    </lineage>
</organism>
<comment type="caution">
    <text evidence="1">The sequence shown here is derived from an EMBL/GenBank/DDBJ whole genome shotgun (WGS) entry which is preliminary data.</text>
</comment>
<protein>
    <submittedName>
        <fullName evidence="1">Uncharacterized protein</fullName>
    </submittedName>
</protein>
<sequence length="109" mass="11968">MPTKTQKAMGTLVGGHCSGDFGQVGELEKGFSHPTSYSGWWALLRSIPAGLGVGFKQCPPYKMLWLVGIAQVNSSRVGGWFQAMPTLQKRKLNQTRILGWVLLSKFNIS</sequence>
<evidence type="ECO:0000313" key="1">
    <source>
        <dbReference type="EMBL" id="OLT61272.1"/>
    </source>
</evidence>
<dbReference type="AlphaFoldDB" id="A0A1U7N5Q0"/>
<dbReference type="RefSeq" id="WP_075902259.1">
    <property type="nucleotide sequence ID" value="NZ_MKZS01000001.1"/>
</dbReference>
<keyword evidence="2" id="KW-1185">Reference proteome</keyword>
<dbReference type="EMBL" id="MKZS01000001">
    <property type="protein sequence ID" value="OLT61272.1"/>
    <property type="molecule type" value="Genomic_DNA"/>
</dbReference>
<name>A0A1U7N5Q0_9CYAN</name>
<reference evidence="1 2" key="1">
    <citation type="submission" date="2016-10" db="EMBL/GenBank/DDBJ databases">
        <title>Comparative genomics uncovers the prolific and rare metabolic potential of the cyanobacterial genus Moorea.</title>
        <authorList>
            <person name="Leao T."/>
            <person name="Castelao G."/>
            <person name="Korobeynikov A."/>
            <person name="Monroe E.A."/>
            <person name="Podell S."/>
            <person name="Glukhov E."/>
            <person name="Allen E."/>
            <person name="Gerwick W.H."/>
            <person name="Gerwick L."/>
        </authorList>
    </citation>
    <scope>NUCLEOTIDE SEQUENCE [LARGE SCALE GENOMIC DNA]</scope>
    <source>
        <strain evidence="1 2">PNG5-198</strain>
    </source>
</reference>
<dbReference type="Proteomes" id="UP000186657">
    <property type="component" value="Unassembled WGS sequence"/>
</dbReference>